<comment type="subcellular location">
    <subcellularLocation>
        <location evidence="1">Cell outer membrane</location>
    </subcellularLocation>
</comment>
<evidence type="ECO:0000256" key="1">
    <source>
        <dbReference type="ARBA" id="ARBA00004442"/>
    </source>
</evidence>
<dbReference type="InterPro" id="IPR036737">
    <property type="entry name" value="OmpA-like_sf"/>
</dbReference>
<sequence length="291" mass="33810">MRKMFYQLIFLLIFQLNAFTQSFFEGTWQGVIEQSGMTNPKPLAFWIEFNIEESTNVINGTSRNEIPFTDNYALKSFQGKVKSANQLFFEEVMLGNEKNEGNNFWCLINAELTYNDSTGYLKGRFTSKDCRAYSGEITLFKSKYQMSQGDTISKYHSWVTNFQNDLKRGWNAYYVRAKDMRDFEIKPVYFDHDKAVVSDEFNAYLKQMVSVVQSHSDLRIKIIGHTDSNGSNNYNIQLSEKRANRVEKILEGYGMPPDRVIIEYRGETDPIAANNTALGKKLNRRVDFEFD</sequence>
<keyword evidence="5" id="KW-0732">Signal</keyword>
<feature type="signal peptide" evidence="5">
    <location>
        <begin position="1"/>
        <end position="18"/>
    </location>
</feature>
<dbReference type="GO" id="GO:0009279">
    <property type="term" value="C:cell outer membrane"/>
    <property type="evidence" value="ECO:0007669"/>
    <property type="project" value="UniProtKB-SubCell"/>
</dbReference>
<evidence type="ECO:0000256" key="2">
    <source>
        <dbReference type="ARBA" id="ARBA00023136"/>
    </source>
</evidence>
<dbReference type="EMBL" id="QKSB01000011">
    <property type="protein sequence ID" value="PZE16189.1"/>
    <property type="molecule type" value="Genomic_DNA"/>
</dbReference>
<keyword evidence="3" id="KW-0998">Cell outer membrane</keyword>
<gene>
    <name evidence="7" type="ORF">DNU06_14600</name>
</gene>
<dbReference type="SUPFAM" id="SSF103088">
    <property type="entry name" value="OmpA-like"/>
    <property type="match status" value="1"/>
</dbReference>
<dbReference type="OrthoDB" id="9800869at2"/>
<dbReference type="PROSITE" id="PS51123">
    <property type="entry name" value="OMPA_2"/>
    <property type="match status" value="1"/>
</dbReference>
<dbReference type="InterPro" id="IPR006664">
    <property type="entry name" value="OMP_bac"/>
</dbReference>
<keyword evidence="2 4" id="KW-0472">Membrane</keyword>
<proteinExistence type="predicted"/>
<evidence type="ECO:0000313" key="7">
    <source>
        <dbReference type="EMBL" id="PZE16189.1"/>
    </source>
</evidence>
<dbReference type="InterPro" id="IPR050330">
    <property type="entry name" value="Bact_OuterMem_StrucFunc"/>
</dbReference>
<dbReference type="AlphaFoldDB" id="A0A2W1MVR3"/>
<feature type="domain" description="OmpA-like" evidence="6">
    <location>
        <begin position="181"/>
        <end position="291"/>
    </location>
</feature>
<dbReference type="Pfam" id="PF00691">
    <property type="entry name" value="OmpA"/>
    <property type="match status" value="1"/>
</dbReference>
<protein>
    <recommendedName>
        <fullName evidence="6">OmpA-like domain-containing protein</fullName>
    </recommendedName>
</protein>
<accession>A0A2W1MVR3</accession>
<evidence type="ECO:0000256" key="4">
    <source>
        <dbReference type="PROSITE-ProRule" id="PRU00473"/>
    </source>
</evidence>
<organism evidence="7 8">
    <name type="scientific">Putridiphycobacter roseus</name>
    <dbReference type="NCBI Taxonomy" id="2219161"/>
    <lineage>
        <taxon>Bacteria</taxon>
        <taxon>Pseudomonadati</taxon>
        <taxon>Bacteroidota</taxon>
        <taxon>Flavobacteriia</taxon>
        <taxon>Flavobacteriales</taxon>
        <taxon>Crocinitomicaceae</taxon>
        <taxon>Putridiphycobacter</taxon>
    </lineage>
</organism>
<name>A0A2W1MVR3_9FLAO</name>
<dbReference type="CDD" id="cd07185">
    <property type="entry name" value="OmpA_C-like"/>
    <property type="match status" value="1"/>
</dbReference>
<evidence type="ECO:0000259" key="6">
    <source>
        <dbReference type="PROSITE" id="PS51123"/>
    </source>
</evidence>
<reference evidence="7 8" key="1">
    <citation type="submission" date="2018-06" db="EMBL/GenBank/DDBJ databases">
        <title>The draft genome sequence of Crocinitomix sp. SM1701.</title>
        <authorList>
            <person name="Zhang X."/>
        </authorList>
    </citation>
    <scope>NUCLEOTIDE SEQUENCE [LARGE SCALE GENOMIC DNA]</scope>
    <source>
        <strain evidence="7 8">SM1701</strain>
    </source>
</reference>
<dbReference type="PANTHER" id="PTHR30329:SF21">
    <property type="entry name" value="LIPOPROTEIN YIAD-RELATED"/>
    <property type="match status" value="1"/>
</dbReference>
<dbReference type="Gene3D" id="3.30.1330.60">
    <property type="entry name" value="OmpA-like domain"/>
    <property type="match status" value="1"/>
</dbReference>
<evidence type="ECO:0000256" key="3">
    <source>
        <dbReference type="ARBA" id="ARBA00023237"/>
    </source>
</evidence>
<dbReference type="PANTHER" id="PTHR30329">
    <property type="entry name" value="STATOR ELEMENT OF FLAGELLAR MOTOR COMPLEX"/>
    <property type="match status" value="1"/>
</dbReference>
<keyword evidence="8" id="KW-1185">Reference proteome</keyword>
<comment type="caution">
    <text evidence="7">The sequence shown here is derived from an EMBL/GenBank/DDBJ whole genome shotgun (WGS) entry which is preliminary data.</text>
</comment>
<dbReference type="PRINTS" id="PR01021">
    <property type="entry name" value="OMPADOMAIN"/>
</dbReference>
<dbReference type="RefSeq" id="WP_111064236.1">
    <property type="nucleotide sequence ID" value="NZ_JBHUCU010000009.1"/>
</dbReference>
<feature type="chain" id="PRO_5015964229" description="OmpA-like domain-containing protein" evidence="5">
    <location>
        <begin position="19"/>
        <end position="291"/>
    </location>
</feature>
<dbReference type="InterPro" id="IPR006665">
    <property type="entry name" value="OmpA-like"/>
</dbReference>
<evidence type="ECO:0000313" key="8">
    <source>
        <dbReference type="Proteomes" id="UP000249248"/>
    </source>
</evidence>
<evidence type="ECO:0000256" key="5">
    <source>
        <dbReference type="SAM" id="SignalP"/>
    </source>
</evidence>
<dbReference type="Proteomes" id="UP000249248">
    <property type="component" value="Unassembled WGS sequence"/>
</dbReference>